<feature type="coiled-coil region" evidence="1">
    <location>
        <begin position="2461"/>
        <end position="2503"/>
    </location>
</feature>
<dbReference type="SMART" id="SM00209">
    <property type="entry name" value="TSP1"/>
    <property type="match status" value="1"/>
</dbReference>
<dbReference type="Gene3D" id="2.20.100.10">
    <property type="entry name" value="Thrombospondin type-1 (TSP1) repeat"/>
    <property type="match status" value="1"/>
</dbReference>
<sequence>MQRLGLEWGRFGRGFRFNFSFDFSAPALSAVREPPVTVAACKRIFHFHKAWPHFHPAVFEFRPFLPGRQVQTHFWLKDGFNRKQKSKVLTNATVIQARKASEPVRVVTKQSQISSKTPWGRLEAIGNVVELKLASSEAEDLKVGSAVMAYFRRGAGRSKSPRPAVVKAATDKTVNVSFGAATEDTVPRAWVLSSWATSRQIVPSSWVSKASKKGLSSYHDMVPCMEQAACTWRRPTPSNDCVLSDWQAWGTCSVTCGIGQQRRKRQALLRSSCQGRQLKLHEDRYCVQPQCPDSGMCQIPGSALLKLRNVSKTGKASKPKLLALSSALQPSAPSAPSAPSRPLLSSAPPPSAYGALLDLLAKGSRGSLEEELKALGKKSPNVPLEEEAEFNEETIIEWAEKGSGTGPQCPEGYYLWRIDVDETDNKVGGACNPCAGCDACTGPEPGDCMLCPLDEFLFIDTAGTSSCVKDWREKEREGEGEGGRGKEAIPSKEARRGQQTREREVRHECKEGLVPREACPKCFTTSEMGYCEFDPSQRNNCDHEAAFNPSIRPEDRGDPSTCRDLEKYKPKEKRIQGEEGASQVALLEVHVSGNMTMPATRPRGKGGKSGKSGLPGLPAGSLKAFWDLMEDKGSKLVQEKLGEIVEDLQDAAQASMRDKFEDMLNIDTFMAPLKSQSSRKANVSNLSIEELAVGALKAEDASSPSDSLIDVLLSQVSSRLLPGGDGSDFVADVEVQFSAFLQEKLSTLPDPVKSRGTMILRTITATTSIEVQKLWKSTGQQLREKVEAQVKQLGDQSEKKQAAGRLSLTDMSSLQPVLADAVGAVNQTLKELKAVGGSVFQEMDPGTQFGNLLPAISEQVKEDLDSQLEEAGVSTTDKTEILSKTEDLLLKELKTNSANLMGSFMPPYQLGNIGAIVKDVIRGVSEAWMEEITKSSTGAVNTLIEEAFGVIQGPLEALAGRGAVMVGLDDKAAESLTRAFVLQVKGRVSNIGRALVLEIMGFVSAQLTEQTESIVDALVVEPMDVLRQGFATGSATTVIIAKEEFAKAKGESSKKGTSGPSGPSGLGELKDAALKAVAPTMEKSKVWVKNVSGAVKVELKKFPTVLKTQMKNLTTETKGFLRGKLYESFKTQMVQLACDAQSFLVERLAEWTARQISSLLTSVNDGSNGLGTIVSGVLSSTEEGANEVFRQITPPEVKLIGPAKVVLEESELAVKDAIKALRSHVQQGEAWTKTMAKNAGDVIQRTLLEALPESDAGKCTLPFDKKKAEGFGKTLASFVRGAKQTFTSFSFKKLQTIVVPVASQVEKRVKDEVRQRREHVQKRALEELQKEIQTQETFSVCQLRDVTFRLLECVAEDAEEVGGTLLSTFVGPMCVESSGFLSASVLGLQGGLGLAPDVVLVEAERLLGSTASAVAKVAENECRKALKKALASSPSSLKQHLSSIQKSSPSGLLQSVQPVIQDLSDALLEGLKQQGAALQTNLKEQVQQAAEAQIADAEVNFEEKLSKQTALTEAQKDEVRSAWKKLVGAVTTLLQGDFSMVEAIKGQASDLKTWDKKKLSRAFKKHISTLCEEMIRRFFQDSLVEMKSQITQRFTALAEEQLESLGIPGEVVEELTKFAEALQSWMGEQRANKGIFLQGSLHSTHPFMQKVLERMEGEGVAKLASSAESLVGEFGVGDEVVGLFEAKPLKISASDLSKLLAGAGGPLALAGQFLAALGEPGPPLCPKHGTQMEADLNTVQEKVAGLETSALFQVFTEARSREREVREETGGRAGRAEGEQGEEGLLQAADKGCQMHEIGSIVSESLDTISLAAEAVGRFVKMASKLPLVGVLARALEPVVKKVVSMLDKILTKVQVFLDKKVLPVLDKFCGFSGDLQEKLAYLDKAIPALRLVAFPPKNAVAAKSIGQSMGVCTWMPTATSTLARVLTAVLDLEIIPASFVEKIRALIERFPDDMVDKFKAGKKMFDTFLGPVVKFDKALSKTHKVCVPLFGCYSFTMQKLLEALDGFLRDIFGFALTPFEKLVDQVTAPIMAPINKGVHDSLPDLAPDVLDTDIDVKVEDGEDEDSDMGQLLQNGFEGKLENLTTHTEKAAGFCFAYGASIQVDDAICTDLAAAVGEVSAPVQCQDACKECDGCRRWSFTATDAPVPTGYCRFGGRGAIYVKDTAGSVSGPVECEDKNTFGSVPWRPLPVAGLCADMGIFPNAGTDTICKQACHADKECKAAQMVSGTCYIGLGKKDCKGAEVQLSEQKMRSPKEAQQTKCDAAKGISAAEGEALSACAGDTDCQAQALQAAAEREGIQGDGVAGEVLALSQSSYVKFVCEVMSMDLDCPDINVGEKVPNFEDCKSDPKSKTALLQASAFSAFPGMRKIEFKTWRPELNLSFEMLASNAPEEIVKEESCTKAFGDQWMCEMQALATGEGASTAELAQLYQSRLHEYFMSSQVDKMLAKQEKMQEDILETQNMVNQQAAQTRQQLADMEKRDANRTKEQTQQLVAKIDQAQKEQNARLAYMMQASQCNAELQTEKMKEFVGEQMAQLQDAVLSGTGAQIDAAVDKLTDAMNTNRYILEDLIKSSTASTHDLINERFGELNTRLDAMDESLDQVQDLLHETLSRLDKTDQRIADLAAQSQRQFTDLRSGQQKQMNALLAVVQKLDVIEEKVDDIPRTVVEMRFQDFIYEANLFEAAGLKYEDKSSEDALMHRELAIVKSLQQAYRSCGAPLHAVTTIAALAVEGKFTRMHFDTIVMTAAIVEDQSAMYGGSRESCAQSCGKRKVMQISKCSDGSFPQRRVMGKYLYTTEAAQIFHSLLEDALDGVPLQYTISLMNYYSQLKVLLSKFASWDMLAEERFVQQMEKAFEKIAFDFESLRRHHAMKETDQQVVLGSLELATELLDILGPHFSPAPAECQKPVLLELGQADLSRLVYWGPVPLKSPSGASPASRVASLIMRRPSKLLHTQALAWLHDFDATACSQISYPNIKDLMESSFICWTEKGGKVKVRSLCDPAGLGDVVDTSALRWVEKAKKEWFRDTKNSKLVTPIDAMLVRTTPLDADLFRFWGAAVEQLAAGHCGNGKLDMIEECDSPGEGCKDCQVVPGYDCPVPGRPCVARCGDHKPVKHEEHDGCSPTCQLEYCGRTRISKPVRGRTPDLSMEDLSLCGTQLPDSSAKLDCGAYQELTFTGFTKKGRWVRHDVRLKKSELGDATKPMPTTEPIHGSPYKLWSDGQTFSVTCAGADTATDCLFVGMALNKSSEFFGNPWLVQSHHGENSSLDTIATVLHVYGRSLHPLGQSDLEQCDSASTKLVMLDCGDGLATDSEFGELQTEYLDSDSECLFWGLMSFSLSRSDERDGAATLGVLVRLLEMRIIDGWMCEPNLCQEICGDGRVVGDETLERSRKDAALGYRVCDDGNLLDDDWCAADCRSGRSTCHELQEAKASAMPAGWYQLMTGNGASQAVYCNLAVDVGSCQALLKREAATNVTLPSGWYSLYTSTNTSIVSDVAAAEDQGVEVVTSTAFASEAFANAAWKLSGAAALAWSSTSPPKTWHLMSELNDGDAATAWEPQKAPGLQKLASRDVGIASITSIAMMFFVSRGAEKNLSTALSPEESGVDMALPSVSLVHGVSLTGKSLKSVTLEFAHATTSKGKTVKTWTRLATVPWADSVGLAQPVTQHWRLKEPVRTAELRLSATGPTPAFHEVQVWAKVSEPWNILSDGFTTMAYCSFNYTNRTKHTRRVDKRSFE</sequence>
<dbReference type="Pfam" id="PF00090">
    <property type="entry name" value="TSP_1"/>
    <property type="match status" value="1"/>
</dbReference>
<keyword evidence="4" id="KW-1185">Reference proteome</keyword>
<evidence type="ECO:0000256" key="2">
    <source>
        <dbReference type="SAM" id="MobiDB-lite"/>
    </source>
</evidence>
<evidence type="ECO:0000313" key="3">
    <source>
        <dbReference type="EMBL" id="CAE7453792.1"/>
    </source>
</evidence>
<feature type="compositionally biased region" description="Basic and acidic residues" evidence="2">
    <location>
        <begin position="1763"/>
        <end position="1778"/>
    </location>
</feature>
<feature type="region of interest" description="Disordered" evidence="2">
    <location>
        <begin position="473"/>
        <end position="507"/>
    </location>
</feature>
<name>A0A812RTQ4_9DINO</name>
<evidence type="ECO:0000256" key="1">
    <source>
        <dbReference type="SAM" id="Coils"/>
    </source>
</evidence>
<feature type="coiled-coil region" evidence="1">
    <location>
        <begin position="1468"/>
        <end position="1507"/>
    </location>
</feature>
<accession>A0A812RTQ4</accession>
<organism evidence="3 4">
    <name type="scientific">Symbiodinium natans</name>
    <dbReference type="NCBI Taxonomy" id="878477"/>
    <lineage>
        <taxon>Eukaryota</taxon>
        <taxon>Sar</taxon>
        <taxon>Alveolata</taxon>
        <taxon>Dinophyceae</taxon>
        <taxon>Suessiales</taxon>
        <taxon>Symbiodiniaceae</taxon>
        <taxon>Symbiodinium</taxon>
    </lineage>
</organism>
<dbReference type="InterPro" id="IPR036383">
    <property type="entry name" value="TSP1_rpt_sf"/>
</dbReference>
<feature type="region of interest" description="Disordered" evidence="2">
    <location>
        <begin position="1763"/>
        <end position="1782"/>
    </location>
</feature>
<keyword evidence="1" id="KW-0175">Coiled coil</keyword>
<dbReference type="Proteomes" id="UP000604046">
    <property type="component" value="Unassembled WGS sequence"/>
</dbReference>
<protein>
    <submittedName>
        <fullName evidence="3">Uncharacterized protein</fullName>
    </submittedName>
</protein>
<dbReference type="SUPFAM" id="SSF57184">
    <property type="entry name" value="Growth factor receptor domain"/>
    <property type="match status" value="1"/>
</dbReference>
<feature type="region of interest" description="Disordered" evidence="2">
    <location>
        <begin position="327"/>
        <end position="346"/>
    </location>
</feature>
<gene>
    <name evidence="3" type="ORF">SNAT2548_LOCUS24911</name>
</gene>
<proteinExistence type="predicted"/>
<reference evidence="3" key="1">
    <citation type="submission" date="2021-02" db="EMBL/GenBank/DDBJ databases">
        <authorList>
            <person name="Dougan E. K."/>
            <person name="Rhodes N."/>
            <person name="Thang M."/>
            <person name="Chan C."/>
        </authorList>
    </citation>
    <scope>NUCLEOTIDE SEQUENCE</scope>
</reference>
<dbReference type="EMBL" id="CAJNDS010002374">
    <property type="protein sequence ID" value="CAE7453792.1"/>
    <property type="molecule type" value="Genomic_DNA"/>
</dbReference>
<feature type="region of interest" description="Disordered" evidence="2">
    <location>
        <begin position="595"/>
        <end position="614"/>
    </location>
</feature>
<dbReference type="InterPro" id="IPR000884">
    <property type="entry name" value="TSP1_rpt"/>
</dbReference>
<dbReference type="SUPFAM" id="SSF82895">
    <property type="entry name" value="TSP-1 type 1 repeat"/>
    <property type="match status" value="1"/>
</dbReference>
<comment type="caution">
    <text evidence="3">The sequence shown here is derived from an EMBL/GenBank/DDBJ whole genome shotgun (WGS) entry which is preliminary data.</text>
</comment>
<dbReference type="PROSITE" id="PS50092">
    <property type="entry name" value="TSP1"/>
    <property type="match status" value="1"/>
</dbReference>
<evidence type="ECO:0000313" key="4">
    <source>
        <dbReference type="Proteomes" id="UP000604046"/>
    </source>
</evidence>
<dbReference type="InterPro" id="IPR009030">
    <property type="entry name" value="Growth_fac_rcpt_cys_sf"/>
</dbReference>